<protein>
    <submittedName>
        <fullName evidence="2">Serine/threonine-protein kinase RsbT</fullName>
    </submittedName>
</protein>
<feature type="domain" description="Histidine kinase/HSP90-like ATPase" evidence="1">
    <location>
        <begin position="45"/>
        <end position="136"/>
    </location>
</feature>
<organism evidence="2 3">
    <name type="scientific">Sphaerotilus mobilis</name>
    <dbReference type="NCBI Taxonomy" id="47994"/>
    <lineage>
        <taxon>Bacteria</taxon>
        <taxon>Pseudomonadati</taxon>
        <taxon>Pseudomonadota</taxon>
        <taxon>Betaproteobacteria</taxon>
        <taxon>Burkholderiales</taxon>
        <taxon>Sphaerotilaceae</taxon>
        <taxon>Sphaerotilus</taxon>
    </lineage>
</organism>
<evidence type="ECO:0000313" key="2">
    <source>
        <dbReference type="EMBL" id="RZS57164.1"/>
    </source>
</evidence>
<dbReference type="EMBL" id="SGWV01000008">
    <property type="protein sequence ID" value="RZS57164.1"/>
    <property type="molecule type" value="Genomic_DNA"/>
</dbReference>
<comment type="caution">
    <text evidence="2">The sequence shown here is derived from an EMBL/GenBank/DDBJ whole genome shotgun (WGS) entry which is preliminary data.</text>
</comment>
<dbReference type="InterPro" id="IPR003594">
    <property type="entry name" value="HATPase_dom"/>
</dbReference>
<dbReference type="Gene3D" id="3.30.565.10">
    <property type="entry name" value="Histidine kinase-like ATPase, C-terminal domain"/>
    <property type="match status" value="1"/>
</dbReference>
<dbReference type="AlphaFoldDB" id="A0A4Q7LR11"/>
<evidence type="ECO:0000259" key="1">
    <source>
        <dbReference type="Pfam" id="PF02518"/>
    </source>
</evidence>
<evidence type="ECO:0000313" key="3">
    <source>
        <dbReference type="Proteomes" id="UP000293433"/>
    </source>
</evidence>
<keyword evidence="2" id="KW-0808">Transferase</keyword>
<dbReference type="Proteomes" id="UP000293433">
    <property type="component" value="Unassembled WGS sequence"/>
</dbReference>
<dbReference type="RefSeq" id="WP_130481570.1">
    <property type="nucleotide sequence ID" value="NZ_SGWV01000008.1"/>
</dbReference>
<accession>A0A4Q7LR11</accession>
<proteinExistence type="predicted"/>
<sequence length="142" mass="15389">MTATHTMLDALTLRVGHEGDVAHVIASVMRFCNEHAHDGVFAAHVATAASELANNLWMHTPDGGEIRLHWLDSGKRRGVELRADDRGPGIPDLALAMTEGYSTGGGMGCGLPGVERLMDDFDIRSEPGSGTHVLAHKWLRRR</sequence>
<dbReference type="InterPro" id="IPR036890">
    <property type="entry name" value="HATPase_C_sf"/>
</dbReference>
<reference evidence="2 3" key="1">
    <citation type="submission" date="2019-02" db="EMBL/GenBank/DDBJ databases">
        <title>Genomic Encyclopedia of Type Strains, Phase IV (KMG-IV): sequencing the most valuable type-strain genomes for metagenomic binning, comparative biology and taxonomic classification.</title>
        <authorList>
            <person name="Goeker M."/>
        </authorList>
    </citation>
    <scope>NUCLEOTIDE SEQUENCE [LARGE SCALE GENOMIC DNA]</scope>
    <source>
        <strain evidence="2 3">DSM 10617</strain>
    </source>
</reference>
<keyword evidence="3" id="KW-1185">Reference proteome</keyword>
<dbReference type="SUPFAM" id="SSF55874">
    <property type="entry name" value="ATPase domain of HSP90 chaperone/DNA topoisomerase II/histidine kinase"/>
    <property type="match status" value="1"/>
</dbReference>
<keyword evidence="2" id="KW-0418">Kinase</keyword>
<gene>
    <name evidence="2" type="ORF">EV685_1732</name>
</gene>
<name>A0A4Q7LR11_9BURK</name>
<dbReference type="Pfam" id="PF02518">
    <property type="entry name" value="HATPase_c"/>
    <property type="match status" value="1"/>
</dbReference>
<dbReference type="OrthoDB" id="5769716at2"/>
<dbReference type="GO" id="GO:0016301">
    <property type="term" value="F:kinase activity"/>
    <property type="evidence" value="ECO:0007669"/>
    <property type="project" value="UniProtKB-KW"/>
</dbReference>